<dbReference type="InterPro" id="IPR036922">
    <property type="entry name" value="Rieske_2Fe-2S_sf"/>
</dbReference>
<keyword evidence="3" id="KW-0408">Iron</keyword>
<dbReference type="Gene3D" id="2.102.10.10">
    <property type="entry name" value="Rieske [2Fe-2S] iron-sulphur domain"/>
    <property type="match status" value="1"/>
</dbReference>
<dbReference type="CDD" id="cd03467">
    <property type="entry name" value="Rieske"/>
    <property type="match status" value="1"/>
</dbReference>
<dbReference type="GO" id="GO:0046872">
    <property type="term" value="F:metal ion binding"/>
    <property type="evidence" value="ECO:0007669"/>
    <property type="project" value="UniProtKB-KW"/>
</dbReference>
<dbReference type="KEGG" id="hlm:DV707_13855"/>
<evidence type="ECO:0000313" key="9">
    <source>
        <dbReference type="Proteomes" id="UP000296733"/>
    </source>
</evidence>
<dbReference type="InterPro" id="IPR017941">
    <property type="entry name" value="Rieske_2Fe-2S"/>
</dbReference>
<evidence type="ECO:0000256" key="2">
    <source>
        <dbReference type="ARBA" id="ARBA00022723"/>
    </source>
</evidence>
<dbReference type="Pfam" id="PF00355">
    <property type="entry name" value="Rieske"/>
    <property type="match status" value="1"/>
</dbReference>
<dbReference type="RefSeq" id="WP_103992891.1">
    <property type="nucleotide sequence ID" value="NZ_CP031311.1"/>
</dbReference>
<evidence type="ECO:0000313" key="7">
    <source>
        <dbReference type="EMBL" id="SEG68352.1"/>
    </source>
</evidence>
<evidence type="ECO:0000256" key="3">
    <source>
        <dbReference type="ARBA" id="ARBA00023004"/>
    </source>
</evidence>
<dbReference type="GO" id="GO:0051537">
    <property type="term" value="F:2 iron, 2 sulfur cluster binding"/>
    <property type="evidence" value="ECO:0007669"/>
    <property type="project" value="UniProtKB-KW"/>
</dbReference>
<dbReference type="PANTHER" id="PTHR40261">
    <property type="match status" value="1"/>
</dbReference>
<protein>
    <submittedName>
        <fullName evidence="7">Ferredoxin subunit of nitrite reductase or a ring-hydroxylating dioxygenase</fullName>
    </submittedName>
    <submittedName>
        <fullName evidence="6">Rieske (2Fe-2S) protein</fullName>
    </submittedName>
</protein>
<evidence type="ECO:0000313" key="8">
    <source>
        <dbReference type="Proteomes" id="UP000236740"/>
    </source>
</evidence>
<gene>
    <name evidence="6" type="ORF">DV707_13855</name>
    <name evidence="7" type="ORF">SAMN04488133_3261</name>
</gene>
<dbReference type="GeneID" id="39859200"/>
<keyword evidence="1" id="KW-0001">2Fe-2S</keyword>
<dbReference type="EMBL" id="FNVN01000006">
    <property type="protein sequence ID" value="SEG68352.1"/>
    <property type="molecule type" value="Genomic_DNA"/>
</dbReference>
<dbReference type="PANTHER" id="PTHR40261:SF1">
    <property type="entry name" value="RIESKE DOMAIN-CONTAINING PROTEIN"/>
    <property type="match status" value="1"/>
</dbReference>
<keyword evidence="7" id="KW-0223">Dioxygenase</keyword>
<reference evidence="7 8" key="1">
    <citation type="submission" date="2016-10" db="EMBL/GenBank/DDBJ databases">
        <authorList>
            <person name="de Groot N.N."/>
        </authorList>
    </citation>
    <scope>NUCLEOTIDE SEQUENCE [LARGE SCALE GENOMIC DNA]</scope>
    <source>
        <strain evidence="7 8">CGMCC 1.10331</strain>
    </source>
</reference>
<reference evidence="6 9" key="2">
    <citation type="journal article" date="2019" name="Nat. Commun.">
        <title>A new type of DNA phosphorothioation-based antiviral system in archaea.</title>
        <authorList>
            <person name="Xiong L."/>
            <person name="Liu S."/>
            <person name="Chen S."/>
            <person name="Xiao Y."/>
            <person name="Zhu B."/>
            <person name="Gao Y."/>
            <person name="Zhang Y."/>
            <person name="Chen B."/>
            <person name="Luo J."/>
            <person name="Deng Z."/>
            <person name="Chen X."/>
            <person name="Wang L."/>
            <person name="Chen S."/>
        </authorList>
    </citation>
    <scope>NUCLEOTIDE SEQUENCE [LARGE SCALE GENOMIC DNA]</scope>
    <source>
        <strain evidence="6 9">CGMCC 1.10331</strain>
    </source>
</reference>
<keyword evidence="2" id="KW-0479">Metal-binding</keyword>
<dbReference type="GO" id="GO:0051213">
    <property type="term" value="F:dioxygenase activity"/>
    <property type="evidence" value="ECO:0007669"/>
    <property type="project" value="UniProtKB-KW"/>
</dbReference>
<dbReference type="SUPFAM" id="SSF50022">
    <property type="entry name" value="ISP domain"/>
    <property type="match status" value="1"/>
</dbReference>
<keyword evidence="7" id="KW-0560">Oxidoreductase</keyword>
<keyword evidence="4" id="KW-0411">Iron-sulfur</keyword>
<evidence type="ECO:0000313" key="6">
    <source>
        <dbReference type="EMBL" id="QCC48654.1"/>
    </source>
</evidence>
<evidence type="ECO:0000256" key="1">
    <source>
        <dbReference type="ARBA" id="ARBA00022714"/>
    </source>
</evidence>
<dbReference type="Proteomes" id="UP000236740">
    <property type="component" value="Unassembled WGS sequence"/>
</dbReference>
<accession>A0A1H6C607</accession>
<name>A0A1H6C607_9EURY</name>
<evidence type="ECO:0000256" key="4">
    <source>
        <dbReference type="ARBA" id="ARBA00023014"/>
    </source>
</evidence>
<organism evidence="7 8">
    <name type="scientific">Halobellus limi</name>
    <dbReference type="NCBI Taxonomy" id="699433"/>
    <lineage>
        <taxon>Archaea</taxon>
        <taxon>Methanobacteriati</taxon>
        <taxon>Methanobacteriota</taxon>
        <taxon>Stenosarchaea group</taxon>
        <taxon>Halobacteria</taxon>
        <taxon>Halobacteriales</taxon>
        <taxon>Haloferacaceae</taxon>
        <taxon>Halobellus</taxon>
    </lineage>
</organism>
<dbReference type="PROSITE" id="PS51296">
    <property type="entry name" value="RIESKE"/>
    <property type="match status" value="1"/>
</dbReference>
<proteinExistence type="predicted"/>
<sequence length="137" mass="14341">MPDGEKITGVADVPESGSYLFTAADAFTNETEVVLVRCEDDPGVEAWRNTCTHESQRFDRGDGAAIRDGEIVCPRHGSMFDACSGACDNGPAAGTELPGVEVAVESGSVYLTDDNYSLSHAGGIDDDEPGSTSHISL</sequence>
<keyword evidence="8" id="KW-1185">Reference proteome</keyword>
<dbReference type="AlphaFoldDB" id="A0A1H6C607"/>
<dbReference type="OrthoDB" id="250454at2157"/>
<evidence type="ECO:0000259" key="5">
    <source>
        <dbReference type="PROSITE" id="PS51296"/>
    </source>
</evidence>
<dbReference type="Proteomes" id="UP000296733">
    <property type="component" value="Chromosome"/>
</dbReference>
<feature type="domain" description="Rieske" evidence="5">
    <location>
        <begin position="18"/>
        <end position="111"/>
    </location>
</feature>
<dbReference type="EMBL" id="CP031311">
    <property type="protein sequence ID" value="QCC48654.1"/>
    <property type="molecule type" value="Genomic_DNA"/>
</dbReference>